<dbReference type="GO" id="GO:0005886">
    <property type="term" value="C:plasma membrane"/>
    <property type="evidence" value="ECO:0007669"/>
    <property type="project" value="TreeGrafter"/>
</dbReference>
<feature type="transmembrane region" description="Helical" evidence="1">
    <location>
        <begin position="5"/>
        <end position="26"/>
    </location>
</feature>
<feature type="non-terminal residue" evidence="3">
    <location>
        <position position="189"/>
    </location>
</feature>
<name>A0A8J4B5L9_9CHLO</name>
<protein>
    <recommendedName>
        <fullName evidence="2">CSC1/OSCA1-like 7TM region domain-containing protein</fullName>
    </recommendedName>
</protein>
<keyword evidence="1" id="KW-0812">Transmembrane</keyword>
<dbReference type="InterPro" id="IPR045122">
    <property type="entry name" value="Csc1-like"/>
</dbReference>
<dbReference type="Proteomes" id="UP000747399">
    <property type="component" value="Unassembled WGS sequence"/>
</dbReference>
<dbReference type="EMBL" id="BNCO01000019">
    <property type="protein sequence ID" value="GIL54580.1"/>
    <property type="molecule type" value="Genomic_DNA"/>
</dbReference>
<feature type="transmembrane region" description="Helical" evidence="1">
    <location>
        <begin position="68"/>
        <end position="90"/>
    </location>
</feature>
<organism evidence="3 4">
    <name type="scientific">Volvox africanus</name>
    <dbReference type="NCBI Taxonomy" id="51714"/>
    <lineage>
        <taxon>Eukaryota</taxon>
        <taxon>Viridiplantae</taxon>
        <taxon>Chlorophyta</taxon>
        <taxon>core chlorophytes</taxon>
        <taxon>Chlorophyceae</taxon>
        <taxon>CS clade</taxon>
        <taxon>Chlamydomonadales</taxon>
        <taxon>Volvocaceae</taxon>
        <taxon>Volvox</taxon>
    </lineage>
</organism>
<keyword evidence="4" id="KW-1185">Reference proteome</keyword>
<feature type="transmembrane region" description="Helical" evidence="1">
    <location>
        <begin position="102"/>
        <end position="121"/>
    </location>
</feature>
<evidence type="ECO:0000256" key="1">
    <source>
        <dbReference type="SAM" id="Phobius"/>
    </source>
</evidence>
<reference evidence="3" key="1">
    <citation type="journal article" date="2021" name="Proc. Natl. Acad. Sci. U.S.A.">
        <title>Three genomes in the algal genus Volvox reveal the fate of a haploid sex-determining region after a transition to homothallism.</title>
        <authorList>
            <person name="Yamamoto K."/>
            <person name="Hamaji T."/>
            <person name="Kawai-Toyooka H."/>
            <person name="Matsuzaki R."/>
            <person name="Takahashi F."/>
            <person name="Nishimura Y."/>
            <person name="Kawachi M."/>
            <person name="Noguchi H."/>
            <person name="Minakuchi Y."/>
            <person name="Umen J.G."/>
            <person name="Toyoda A."/>
            <person name="Nozaki H."/>
        </authorList>
    </citation>
    <scope>NUCLEOTIDE SEQUENCE</scope>
    <source>
        <strain evidence="3">NIES-3780</strain>
    </source>
</reference>
<keyword evidence="1" id="KW-1133">Transmembrane helix</keyword>
<gene>
    <name evidence="3" type="ORF">Vafri_10327</name>
</gene>
<sequence length="189" mass="21317">MVLKIFLAIVPIILRIMAILSGSTSISEIDFGVVKRFFLFQVVVVFFGTIIAGSFFNQLQQWIKNPTGIITTLGKSIPMTSTFFITYLLINGLGAKSMSFIRLPNFVIFWILSKFAGSPRARQRMWMYQYTSNGTTVVDHTIALLLGLTFSCINPIVCPVALAYFVVNFVGETYNNVYVYRRQYESAGM</sequence>
<evidence type="ECO:0000313" key="4">
    <source>
        <dbReference type="Proteomes" id="UP000747399"/>
    </source>
</evidence>
<dbReference type="InterPro" id="IPR003864">
    <property type="entry name" value="CSC1/OSCA1-like_7TM"/>
</dbReference>
<comment type="caution">
    <text evidence="3">The sequence shown here is derived from an EMBL/GenBank/DDBJ whole genome shotgun (WGS) entry which is preliminary data.</text>
</comment>
<keyword evidence="1" id="KW-0472">Membrane</keyword>
<feature type="domain" description="CSC1/OSCA1-like 7TM region" evidence="2">
    <location>
        <begin position="1"/>
        <end position="189"/>
    </location>
</feature>
<dbReference type="GO" id="GO:0005227">
    <property type="term" value="F:calcium-activated cation channel activity"/>
    <property type="evidence" value="ECO:0007669"/>
    <property type="project" value="InterPro"/>
</dbReference>
<dbReference type="PANTHER" id="PTHR13018:SF5">
    <property type="entry name" value="RE44586P"/>
    <property type="match status" value="1"/>
</dbReference>
<feature type="transmembrane region" description="Helical" evidence="1">
    <location>
        <begin position="38"/>
        <end position="56"/>
    </location>
</feature>
<evidence type="ECO:0000259" key="2">
    <source>
        <dbReference type="Pfam" id="PF02714"/>
    </source>
</evidence>
<accession>A0A8J4B5L9</accession>
<dbReference type="AlphaFoldDB" id="A0A8J4B5L9"/>
<evidence type="ECO:0000313" key="3">
    <source>
        <dbReference type="EMBL" id="GIL54580.1"/>
    </source>
</evidence>
<dbReference type="Pfam" id="PF02714">
    <property type="entry name" value="RSN1_7TM"/>
    <property type="match status" value="1"/>
</dbReference>
<proteinExistence type="predicted"/>
<dbReference type="PANTHER" id="PTHR13018">
    <property type="entry name" value="PROBABLE MEMBRANE PROTEIN DUF221-RELATED"/>
    <property type="match status" value="1"/>
</dbReference>
<feature type="transmembrane region" description="Helical" evidence="1">
    <location>
        <begin position="142"/>
        <end position="167"/>
    </location>
</feature>